<evidence type="ECO:0000256" key="1">
    <source>
        <dbReference type="SAM" id="SignalP"/>
    </source>
</evidence>
<protein>
    <recommendedName>
        <fullName evidence="4">Secreted protein</fullName>
    </recommendedName>
</protein>
<dbReference type="AlphaFoldDB" id="A0A6G4WYG1"/>
<accession>A0A6G4WYG1</accession>
<name>A0A6G4WYG1_9ACTN</name>
<evidence type="ECO:0008006" key="4">
    <source>
        <dbReference type="Google" id="ProtNLM"/>
    </source>
</evidence>
<dbReference type="RefSeq" id="WP_165299820.1">
    <property type="nucleotide sequence ID" value="NZ_JAAKZZ010000171.1"/>
</dbReference>
<feature type="signal peptide" evidence="1">
    <location>
        <begin position="1"/>
        <end position="28"/>
    </location>
</feature>
<feature type="chain" id="PRO_5026047985" description="Secreted protein" evidence="1">
    <location>
        <begin position="29"/>
        <end position="199"/>
    </location>
</feature>
<reference evidence="2 3" key="1">
    <citation type="submission" date="2020-02" db="EMBL/GenBank/DDBJ databases">
        <title>Whole-genome analyses of novel actinobacteria.</title>
        <authorList>
            <person name="Sahin N."/>
            <person name="Tatar D."/>
        </authorList>
    </citation>
    <scope>NUCLEOTIDE SEQUENCE [LARGE SCALE GENOMIC DNA]</scope>
    <source>
        <strain evidence="2 3">SB3404</strain>
    </source>
</reference>
<evidence type="ECO:0000313" key="2">
    <source>
        <dbReference type="EMBL" id="NGO70148.1"/>
    </source>
</evidence>
<gene>
    <name evidence="2" type="ORF">G5C65_17660</name>
</gene>
<dbReference type="EMBL" id="JAAKZZ010000171">
    <property type="protein sequence ID" value="NGO70148.1"/>
    <property type="molecule type" value="Genomic_DNA"/>
</dbReference>
<keyword evidence="1" id="KW-0732">Signal</keyword>
<keyword evidence="3" id="KW-1185">Reference proteome</keyword>
<evidence type="ECO:0000313" key="3">
    <source>
        <dbReference type="Proteomes" id="UP000477722"/>
    </source>
</evidence>
<proteinExistence type="predicted"/>
<sequence>MRRSLLLRSLLVAVVAAAIGLLGPGAQAATSPQSQPVAATEDLGEGEGITAEQLEAALSKSAKPMEPPPGGWDVPTNRSYHLLASCRPHAAAISQGAAAWAGLDETANNDTPVECRNSYITDCGGGGRIVGCNWGRGQRIALYMGGVRDQALLAAHEFGHDWYGHSSYRCAGWSNPQHVMAPSLCGFGPSGAKETVRID</sequence>
<dbReference type="Proteomes" id="UP000477722">
    <property type="component" value="Unassembled WGS sequence"/>
</dbReference>
<organism evidence="2 3">
    <name type="scientific">Streptomyces boncukensis</name>
    <dbReference type="NCBI Taxonomy" id="2711219"/>
    <lineage>
        <taxon>Bacteria</taxon>
        <taxon>Bacillati</taxon>
        <taxon>Actinomycetota</taxon>
        <taxon>Actinomycetes</taxon>
        <taxon>Kitasatosporales</taxon>
        <taxon>Streptomycetaceae</taxon>
        <taxon>Streptomyces</taxon>
    </lineage>
</organism>
<comment type="caution">
    <text evidence="2">The sequence shown here is derived from an EMBL/GenBank/DDBJ whole genome shotgun (WGS) entry which is preliminary data.</text>
</comment>